<dbReference type="InterPro" id="IPR015915">
    <property type="entry name" value="Kelch-typ_b-propeller"/>
</dbReference>
<evidence type="ECO:0000313" key="1">
    <source>
        <dbReference type="EMBL" id="VEL43335.1"/>
    </source>
</evidence>
<organism evidence="1 2">
    <name type="scientific">Protopolystoma xenopodis</name>
    <dbReference type="NCBI Taxonomy" id="117903"/>
    <lineage>
        <taxon>Eukaryota</taxon>
        <taxon>Metazoa</taxon>
        <taxon>Spiralia</taxon>
        <taxon>Lophotrochozoa</taxon>
        <taxon>Platyhelminthes</taxon>
        <taxon>Monogenea</taxon>
        <taxon>Polyopisthocotylea</taxon>
        <taxon>Polystomatidea</taxon>
        <taxon>Polystomatidae</taxon>
        <taxon>Protopolystoma</taxon>
    </lineage>
</organism>
<dbReference type="OrthoDB" id="6350321at2759"/>
<evidence type="ECO:0000313" key="2">
    <source>
        <dbReference type="Proteomes" id="UP000784294"/>
    </source>
</evidence>
<gene>
    <name evidence="1" type="ORF">PXEA_LOCUS36775</name>
</gene>
<sequence length="35" mass="3997">MECYDPTTNTWTLLTGRMNIGRSYAGYAVIDQHFA</sequence>
<dbReference type="Proteomes" id="UP000784294">
    <property type="component" value="Unassembled WGS sequence"/>
</dbReference>
<keyword evidence="2" id="KW-1185">Reference proteome</keyword>
<dbReference type="SUPFAM" id="SSF117281">
    <property type="entry name" value="Kelch motif"/>
    <property type="match status" value="1"/>
</dbReference>
<dbReference type="Gene3D" id="2.120.10.80">
    <property type="entry name" value="Kelch-type beta propeller"/>
    <property type="match status" value="1"/>
</dbReference>
<proteinExistence type="predicted"/>
<protein>
    <submittedName>
        <fullName evidence="1">Uncharacterized protein</fullName>
    </submittedName>
</protein>
<comment type="caution">
    <text evidence="1">The sequence shown here is derived from an EMBL/GenBank/DDBJ whole genome shotgun (WGS) entry which is preliminary data.</text>
</comment>
<dbReference type="AlphaFoldDB" id="A0A448XRT5"/>
<reference evidence="1" key="1">
    <citation type="submission" date="2018-11" db="EMBL/GenBank/DDBJ databases">
        <authorList>
            <consortium name="Pathogen Informatics"/>
        </authorList>
    </citation>
    <scope>NUCLEOTIDE SEQUENCE</scope>
</reference>
<name>A0A448XRT5_9PLAT</name>
<accession>A0A448XRT5</accession>
<dbReference type="EMBL" id="CAAALY010280545">
    <property type="protein sequence ID" value="VEL43335.1"/>
    <property type="molecule type" value="Genomic_DNA"/>
</dbReference>